<protein>
    <recommendedName>
        <fullName evidence="3">Methyltransferase domain-containing protein</fullName>
    </recommendedName>
</protein>
<dbReference type="RefSeq" id="XP_025492481.1">
    <property type="nucleotide sequence ID" value="XM_025640739.1"/>
</dbReference>
<dbReference type="AlphaFoldDB" id="A0A319CF00"/>
<sequence>MTGPSHISSYNQSTYWTAHAHNFRSAARLHLQHFLYQNTLGYLLEPVIAKAVMAAVQQQPLQIADLACGNGIWLTELHTQLTTNHDLSVQLDGFDINLVNFPAGVSLQQLDILAKPLPAPLLGAYDVVHIRAFASLIGPDSDLTPILTVASSLLKPVPKAACSQASQVLRDGLRAKGISNAWVDALDPQLTQFGFQEARLLSHDKRPQDYKAWTENYLIVWEELAALAAWSLRSGESRWLEISLVIRVILAVVVRRYAFTKVGLGAVARDAATGRPVMRPDGQFEVEALAYTTRQITARPVDGLMMTVSRWGAEQEP</sequence>
<dbReference type="VEuPathDB" id="FungiDB:BO82DRAFT_431820"/>
<name>A0A319CF00_9EURO</name>
<evidence type="ECO:0008006" key="3">
    <source>
        <dbReference type="Google" id="ProtNLM"/>
    </source>
</evidence>
<keyword evidence="2" id="KW-1185">Reference proteome</keyword>
<evidence type="ECO:0000313" key="2">
    <source>
        <dbReference type="Proteomes" id="UP000248340"/>
    </source>
</evidence>
<dbReference type="Proteomes" id="UP000248340">
    <property type="component" value="Unassembled WGS sequence"/>
</dbReference>
<organism evidence="1 2">
    <name type="scientific">Aspergillus uvarum CBS 121591</name>
    <dbReference type="NCBI Taxonomy" id="1448315"/>
    <lineage>
        <taxon>Eukaryota</taxon>
        <taxon>Fungi</taxon>
        <taxon>Dikarya</taxon>
        <taxon>Ascomycota</taxon>
        <taxon>Pezizomycotina</taxon>
        <taxon>Eurotiomycetes</taxon>
        <taxon>Eurotiomycetidae</taxon>
        <taxon>Eurotiales</taxon>
        <taxon>Aspergillaceae</taxon>
        <taxon>Aspergillus</taxon>
        <taxon>Aspergillus subgen. Circumdati</taxon>
    </lineage>
</organism>
<dbReference type="SUPFAM" id="SSF53335">
    <property type="entry name" value="S-adenosyl-L-methionine-dependent methyltransferases"/>
    <property type="match status" value="1"/>
</dbReference>
<accession>A0A319CF00</accession>
<dbReference type="EMBL" id="KZ821696">
    <property type="protein sequence ID" value="PYH82281.1"/>
    <property type="molecule type" value="Genomic_DNA"/>
</dbReference>
<dbReference type="STRING" id="1448315.A0A319CF00"/>
<dbReference type="InterPro" id="IPR029063">
    <property type="entry name" value="SAM-dependent_MTases_sf"/>
</dbReference>
<dbReference type="OrthoDB" id="417697at2759"/>
<gene>
    <name evidence="1" type="ORF">BO82DRAFT_431820</name>
</gene>
<proteinExistence type="predicted"/>
<dbReference type="Gene3D" id="3.40.50.150">
    <property type="entry name" value="Vaccinia Virus protein VP39"/>
    <property type="match status" value="1"/>
</dbReference>
<reference evidence="1 2" key="1">
    <citation type="submission" date="2016-12" db="EMBL/GenBank/DDBJ databases">
        <title>The genomes of Aspergillus section Nigri reveals drivers in fungal speciation.</title>
        <authorList>
            <consortium name="DOE Joint Genome Institute"/>
            <person name="Vesth T.C."/>
            <person name="Nybo J."/>
            <person name="Theobald S."/>
            <person name="Brandl J."/>
            <person name="Frisvad J.C."/>
            <person name="Nielsen K.F."/>
            <person name="Lyhne E.K."/>
            <person name="Kogle M.E."/>
            <person name="Kuo A."/>
            <person name="Riley R."/>
            <person name="Clum A."/>
            <person name="Nolan M."/>
            <person name="Lipzen A."/>
            <person name="Salamov A."/>
            <person name="Henrissat B."/>
            <person name="Wiebenga A."/>
            <person name="De Vries R.P."/>
            <person name="Grigoriev I.V."/>
            <person name="Mortensen U.H."/>
            <person name="Andersen M.R."/>
            <person name="Baker S.E."/>
        </authorList>
    </citation>
    <scope>NUCLEOTIDE SEQUENCE [LARGE SCALE GENOMIC DNA]</scope>
    <source>
        <strain evidence="1 2">CBS 121591</strain>
    </source>
</reference>
<dbReference type="GeneID" id="37143481"/>
<evidence type="ECO:0000313" key="1">
    <source>
        <dbReference type="EMBL" id="PYH82281.1"/>
    </source>
</evidence>